<dbReference type="InterPro" id="IPR021858">
    <property type="entry name" value="Fun_TF"/>
</dbReference>
<evidence type="ECO:0000256" key="6">
    <source>
        <dbReference type="ARBA" id="ARBA00023242"/>
    </source>
</evidence>
<evidence type="ECO:0000313" key="10">
    <source>
        <dbReference type="Proteomes" id="UP000235786"/>
    </source>
</evidence>
<keyword evidence="3" id="KW-0805">Transcription regulation</keyword>
<dbReference type="OrthoDB" id="3598904at2759"/>
<keyword evidence="4" id="KW-0238">DNA-binding</keyword>
<dbReference type="InterPro" id="IPR001138">
    <property type="entry name" value="Zn2Cys6_DnaBD"/>
</dbReference>
<dbReference type="Pfam" id="PF00172">
    <property type="entry name" value="Zn_clus"/>
    <property type="match status" value="1"/>
</dbReference>
<evidence type="ECO:0000256" key="2">
    <source>
        <dbReference type="ARBA" id="ARBA00022833"/>
    </source>
</evidence>
<keyword evidence="6" id="KW-0539">Nucleus</keyword>
<keyword evidence="1" id="KW-0479">Metal-binding</keyword>
<dbReference type="AlphaFoldDB" id="A0A2J6R0H0"/>
<dbReference type="InterPro" id="IPR052360">
    <property type="entry name" value="Transcr_Regulatory_Proteins"/>
</dbReference>
<dbReference type="PANTHER" id="PTHR36206">
    <property type="entry name" value="ASPERCRYPTIN BIOSYNTHESIS CLUSTER-SPECIFIC TRANSCRIPTION REGULATOR ATNN-RELATED"/>
    <property type="match status" value="1"/>
</dbReference>
<evidence type="ECO:0000313" key="9">
    <source>
        <dbReference type="EMBL" id="PMD32010.1"/>
    </source>
</evidence>
<dbReference type="GO" id="GO:0008270">
    <property type="term" value="F:zinc ion binding"/>
    <property type="evidence" value="ECO:0007669"/>
    <property type="project" value="InterPro"/>
</dbReference>
<sequence>MAPVWSANQQGELVHREEGTTDRQGRKDHDRPKGKVQVTKKRFHHKSKKGCGTCKIRRVKCDEARPICRRCVKADLDCDGYGNPDENEDDARQRIALSGRAVPGSSSSSSSRAYVPLQRDIRAYPSPPSSVGRSPSPSLFKNDQEKRYFQEFSSQTAGQLTGLFSTDLWKRLILQVCETHPSVRYAVIALGALDPKSWRRHARTADETRRRQFAYHEYSLAIADMRSTISQTALDLRSKLIACIICVCFEIYHFNKNSAIAQIRAMSSLIEEQDPKALEEIDDEILDCFYELQIQALIQSRYAQTGPDALLKYRRSIRGDIPREFSSMRQARQVLRALSVRQLHWTGSSRYGWPWHVKSPQYEGTKIATDAVDPPPNEFTSNEEWCLERNRRFIEFTAWSNSFQPLFIKARRSHDPAEFRRAIVLKITYLYTYLTMMVPMLSLQESYYGQTARLTELLTLCKALLLDSSASYDSGFAIEANLLIPLGVLTYRFRHRKLRREACELCIRYPRREGLWDGKLLGNYCLWLAELEEEDLGEGEEYVPHDLATELASYEWDTISKTCKLSAYKKYRDPPGRKELREAVISWE</sequence>
<name>A0A2J6R0H0_HYAVF</name>
<evidence type="ECO:0000256" key="3">
    <source>
        <dbReference type="ARBA" id="ARBA00023015"/>
    </source>
</evidence>
<dbReference type="PROSITE" id="PS50048">
    <property type="entry name" value="ZN2_CY6_FUNGAL_2"/>
    <property type="match status" value="1"/>
</dbReference>
<dbReference type="InterPro" id="IPR036864">
    <property type="entry name" value="Zn2-C6_fun-type_DNA-bd_sf"/>
</dbReference>
<proteinExistence type="predicted"/>
<feature type="compositionally biased region" description="Basic and acidic residues" evidence="7">
    <location>
        <begin position="13"/>
        <end position="33"/>
    </location>
</feature>
<evidence type="ECO:0000256" key="4">
    <source>
        <dbReference type="ARBA" id="ARBA00023125"/>
    </source>
</evidence>
<keyword evidence="2" id="KW-0862">Zinc</keyword>
<dbReference type="EMBL" id="KZ613960">
    <property type="protein sequence ID" value="PMD32010.1"/>
    <property type="molecule type" value="Genomic_DNA"/>
</dbReference>
<evidence type="ECO:0000256" key="5">
    <source>
        <dbReference type="ARBA" id="ARBA00023163"/>
    </source>
</evidence>
<keyword evidence="10" id="KW-1185">Reference proteome</keyword>
<dbReference type="Pfam" id="PF11951">
    <property type="entry name" value="Fungal_trans_2"/>
    <property type="match status" value="1"/>
</dbReference>
<dbReference type="SMART" id="SM00066">
    <property type="entry name" value="GAL4"/>
    <property type="match status" value="1"/>
</dbReference>
<evidence type="ECO:0000256" key="7">
    <source>
        <dbReference type="SAM" id="MobiDB-lite"/>
    </source>
</evidence>
<dbReference type="CDD" id="cd00067">
    <property type="entry name" value="GAL4"/>
    <property type="match status" value="1"/>
</dbReference>
<dbReference type="SUPFAM" id="SSF57701">
    <property type="entry name" value="Zn2/Cys6 DNA-binding domain"/>
    <property type="match status" value="1"/>
</dbReference>
<dbReference type="GO" id="GO:0000981">
    <property type="term" value="F:DNA-binding transcription factor activity, RNA polymerase II-specific"/>
    <property type="evidence" value="ECO:0007669"/>
    <property type="project" value="InterPro"/>
</dbReference>
<feature type="domain" description="Zn(2)-C6 fungal-type" evidence="8">
    <location>
        <begin position="50"/>
        <end position="78"/>
    </location>
</feature>
<dbReference type="PANTHER" id="PTHR36206:SF4">
    <property type="entry name" value="HYPOTHETICAL CONSERVED PROTEIN (EUROFUNG)-RELATED"/>
    <property type="match status" value="1"/>
</dbReference>
<evidence type="ECO:0000256" key="1">
    <source>
        <dbReference type="ARBA" id="ARBA00022723"/>
    </source>
</evidence>
<accession>A0A2J6R0H0</accession>
<feature type="region of interest" description="Disordered" evidence="7">
    <location>
        <begin position="1"/>
        <end position="42"/>
    </location>
</feature>
<dbReference type="Gene3D" id="4.10.240.10">
    <property type="entry name" value="Zn(2)-C6 fungal-type DNA-binding domain"/>
    <property type="match status" value="1"/>
</dbReference>
<evidence type="ECO:0000259" key="8">
    <source>
        <dbReference type="PROSITE" id="PS50048"/>
    </source>
</evidence>
<dbReference type="Proteomes" id="UP000235786">
    <property type="component" value="Unassembled WGS sequence"/>
</dbReference>
<reference evidence="9 10" key="1">
    <citation type="submission" date="2016-04" db="EMBL/GenBank/DDBJ databases">
        <title>A degradative enzymes factory behind the ericoid mycorrhizal symbiosis.</title>
        <authorList>
            <consortium name="DOE Joint Genome Institute"/>
            <person name="Martino E."/>
            <person name="Morin E."/>
            <person name="Grelet G."/>
            <person name="Kuo A."/>
            <person name="Kohler A."/>
            <person name="Daghino S."/>
            <person name="Barry K."/>
            <person name="Choi C."/>
            <person name="Cichocki N."/>
            <person name="Clum A."/>
            <person name="Copeland A."/>
            <person name="Hainaut M."/>
            <person name="Haridas S."/>
            <person name="Labutti K."/>
            <person name="Lindquist E."/>
            <person name="Lipzen A."/>
            <person name="Khouja H.-R."/>
            <person name="Murat C."/>
            <person name="Ohm R."/>
            <person name="Olson A."/>
            <person name="Spatafora J."/>
            <person name="Veneault-Fourrey C."/>
            <person name="Henrissat B."/>
            <person name="Grigoriev I."/>
            <person name="Martin F."/>
            <person name="Perotto S."/>
        </authorList>
    </citation>
    <scope>NUCLEOTIDE SEQUENCE [LARGE SCALE GENOMIC DNA]</scope>
    <source>
        <strain evidence="9 10">F</strain>
    </source>
</reference>
<feature type="compositionally biased region" description="Polar residues" evidence="7">
    <location>
        <begin position="1"/>
        <end position="11"/>
    </location>
</feature>
<dbReference type="PROSITE" id="PS00463">
    <property type="entry name" value="ZN2_CY6_FUNGAL_1"/>
    <property type="match status" value="1"/>
</dbReference>
<gene>
    <name evidence="9" type="ORF">L207DRAFT_518889</name>
</gene>
<organism evidence="9 10">
    <name type="scientific">Hyaloscypha variabilis (strain UAMH 11265 / GT02V1 / F)</name>
    <name type="common">Meliniomyces variabilis</name>
    <dbReference type="NCBI Taxonomy" id="1149755"/>
    <lineage>
        <taxon>Eukaryota</taxon>
        <taxon>Fungi</taxon>
        <taxon>Dikarya</taxon>
        <taxon>Ascomycota</taxon>
        <taxon>Pezizomycotina</taxon>
        <taxon>Leotiomycetes</taxon>
        <taxon>Helotiales</taxon>
        <taxon>Hyaloscyphaceae</taxon>
        <taxon>Hyaloscypha</taxon>
        <taxon>Hyaloscypha variabilis</taxon>
    </lineage>
</organism>
<protein>
    <recommendedName>
        <fullName evidence="8">Zn(2)-C6 fungal-type domain-containing protein</fullName>
    </recommendedName>
</protein>
<dbReference type="GO" id="GO:0003677">
    <property type="term" value="F:DNA binding"/>
    <property type="evidence" value="ECO:0007669"/>
    <property type="project" value="UniProtKB-KW"/>
</dbReference>
<keyword evidence="5" id="KW-0804">Transcription</keyword>